<accession>A0A1Y4QFY6</accession>
<dbReference type="Pfam" id="PF13439">
    <property type="entry name" value="Glyco_transf_4"/>
    <property type="match status" value="1"/>
</dbReference>
<proteinExistence type="predicted"/>
<evidence type="ECO:0000259" key="1">
    <source>
        <dbReference type="Pfam" id="PF00534"/>
    </source>
</evidence>
<dbReference type="InterPro" id="IPR028098">
    <property type="entry name" value="Glyco_trans_4-like_N"/>
</dbReference>
<dbReference type="Gene3D" id="3.40.50.2000">
    <property type="entry name" value="Glycogen Phosphorylase B"/>
    <property type="match status" value="2"/>
</dbReference>
<dbReference type="Pfam" id="PF00534">
    <property type="entry name" value="Glycos_transf_1"/>
    <property type="match status" value="1"/>
</dbReference>
<dbReference type="AlphaFoldDB" id="A0A1Y4QFY6"/>
<gene>
    <name evidence="3" type="ORF">B5E91_11505</name>
</gene>
<organism evidence="3 4">
    <name type="scientific">Thomasclavelia spiroformis</name>
    <dbReference type="NCBI Taxonomy" id="29348"/>
    <lineage>
        <taxon>Bacteria</taxon>
        <taxon>Bacillati</taxon>
        <taxon>Bacillota</taxon>
        <taxon>Erysipelotrichia</taxon>
        <taxon>Erysipelotrichales</taxon>
        <taxon>Coprobacillaceae</taxon>
        <taxon>Thomasclavelia</taxon>
    </lineage>
</organism>
<dbReference type="EMBL" id="NFLB01000014">
    <property type="protein sequence ID" value="OUQ04137.1"/>
    <property type="molecule type" value="Genomic_DNA"/>
</dbReference>
<dbReference type="GO" id="GO:0016758">
    <property type="term" value="F:hexosyltransferase activity"/>
    <property type="evidence" value="ECO:0007669"/>
    <property type="project" value="TreeGrafter"/>
</dbReference>
<feature type="domain" description="Glycosyltransferase subfamily 4-like N-terminal" evidence="2">
    <location>
        <begin position="12"/>
        <end position="145"/>
    </location>
</feature>
<dbReference type="RefSeq" id="WP_087257785.1">
    <property type="nucleotide sequence ID" value="NZ_NFLB01000014.1"/>
</dbReference>
<dbReference type="PANTHER" id="PTHR45947:SF3">
    <property type="entry name" value="SULFOQUINOVOSYL TRANSFERASE SQD2"/>
    <property type="match status" value="1"/>
</dbReference>
<dbReference type="Proteomes" id="UP000196258">
    <property type="component" value="Unassembled WGS sequence"/>
</dbReference>
<feature type="domain" description="Glycosyl transferase family 1" evidence="1">
    <location>
        <begin position="174"/>
        <end position="309"/>
    </location>
</feature>
<name>A0A1Y4QFY6_9FIRM</name>
<dbReference type="PANTHER" id="PTHR45947">
    <property type="entry name" value="SULFOQUINOVOSYL TRANSFERASE SQD2"/>
    <property type="match status" value="1"/>
</dbReference>
<evidence type="ECO:0000313" key="4">
    <source>
        <dbReference type="Proteomes" id="UP000196258"/>
    </source>
</evidence>
<dbReference type="SUPFAM" id="SSF53756">
    <property type="entry name" value="UDP-Glycosyltransferase/glycogen phosphorylase"/>
    <property type="match status" value="1"/>
</dbReference>
<reference evidence="4" key="1">
    <citation type="submission" date="2017-04" db="EMBL/GenBank/DDBJ databases">
        <title>Function of individual gut microbiota members based on whole genome sequencing of pure cultures obtained from chicken caecum.</title>
        <authorList>
            <person name="Medvecky M."/>
            <person name="Cejkova D."/>
            <person name="Polansky O."/>
            <person name="Karasova D."/>
            <person name="Kubasova T."/>
            <person name="Cizek A."/>
            <person name="Rychlik I."/>
        </authorList>
    </citation>
    <scope>NUCLEOTIDE SEQUENCE [LARGE SCALE GENOMIC DNA]</scope>
    <source>
        <strain evidence="4">An149</strain>
    </source>
</reference>
<sequence length="359" mass="41088">MKYAFFTPTCNVGGYEKVVLNLANYLSLKNNDVIVICGNKDGELVELFNKKIKIISLNKRARKMLKPLCEVIKREKPDYIYVGFRFYNALCVLACKIVKTNTVICISQHGYEKNKKIIEILLGKILSKSDIFFGVSNSIINYEKKSLKLKCNKFYQLNNPVIDEKTVISEYKDEWFDDSYIIVSCGRLSIDKNVILAIKIIEKTIIYNCKVKLLIIGDGPEKNNLIEFVHKKNLSKYVRFIGYCDNPLVYMKKCDLYLHTCKKEGFGNTVVEALYCDLPVITTNCGGPVDIIEKKYGICIGNYDDPNIVETGCTAVLDCISGLKQFYGLKEKANEYNIENVGNRFEEILKRYVIDEKNS</sequence>
<protein>
    <recommendedName>
        <fullName evidence="5">Glycosyltransferase</fullName>
    </recommendedName>
</protein>
<evidence type="ECO:0000259" key="2">
    <source>
        <dbReference type="Pfam" id="PF13439"/>
    </source>
</evidence>
<comment type="caution">
    <text evidence="3">The sequence shown here is derived from an EMBL/GenBank/DDBJ whole genome shotgun (WGS) entry which is preliminary data.</text>
</comment>
<evidence type="ECO:0008006" key="5">
    <source>
        <dbReference type="Google" id="ProtNLM"/>
    </source>
</evidence>
<dbReference type="CDD" id="cd03811">
    <property type="entry name" value="GT4_GT28_WabH-like"/>
    <property type="match status" value="1"/>
</dbReference>
<evidence type="ECO:0000313" key="3">
    <source>
        <dbReference type="EMBL" id="OUQ04137.1"/>
    </source>
</evidence>
<dbReference type="InterPro" id="IPR050194">
    <property type="entry name" value="Glycosyltransferase_grp1"/>
</dbReference>
<dbReference type="InterPro" id="IPR001296">
    <property type="entry name" value="Glyco_trans_1"/>
</dbReference>